<sequence length="120" mass="13959">MNRWKLPLAAALVASLAVGAVPASAATFANGGRLKAEINQLDRQVDRAQVRHQITNREARMLNQQVRQLDRTWRIYARGGFSRGELNTLNRQIDRVHNKLSRQLIDRNDHRYDRNRGYRR</sequence>
<feature type="coiled-coil region" evidence="1">
    <location>
        <begin position="31"/>
        <end position="58"/>
    </location>
</feature>
<evidence type="ECO:0000256" key="1">
    <source>
        <dbReference type="SAM" id="Coils"/>
    </source>
</evidence>
<name>A0A845AK38_9SPHN</name>
<accession>A0A845AK38</accession>
<keyword evidence="4" id="KW-1185">Reference proteome</keyword>
<comment type="caution">
    <text evidence="3">The sequence shown here is derived from an EMBL/GenBank/DDBJ whole genome shotgun (WGS) entry which is preliminary data.</text>
</comment>
<dbReference type="RefSeq" id="WP_160754286.1">
    <property type="nucleotide sequence ID" value="NZ_WTYA01000014.1"/>
</dbReference>
<feature type="chain" id="PRO_5032378536" evidence="2">
    <location>
        <begin position="26"/>
        <end position="120"/>
    </location>
</feature>
<evidence type="ECO:0000313" key="4">
    <source>
        <dbReference type="Proteomes" id="UP000439780"/>
    </source>
</evidence>
<evidence type="ECO:0000256" key="2">
    <source>
        <dbReference type="SAM" id="SignalP"/>
    </source>
</evidence>
<dbReference type="EMBL" id="WTYA01000014">
    <property type="protein sequence ID" value="MXP29984.1"/>
    <property type="molecule type" value="Genomic_DNA"/>
</dbReference>
<feature type="signal peptide" evidence="2">
    <location>
        <begin position="1"/>
        <end position="25"/>
    </location>
</feature>
<gene>
    <name evidence="3" type="ORF">GRI58_14330</name>
</gene>
<organism evidence="3 4">
    <name type="scientific">Qipengyuania algicida</name>
    <dbReference type="NCBI Taxonomy" id="1836209"/>
    <lineage>
        <taxon>Bacteria</taxon>
        <taxon>Pseudomonadati</taxon>
        <taxon>Pseudomonadota</taxon>
        <taxon>Alphaproteobacteria</taxon>
        <taxon>Sphingomonadales</taxon>
        <taxon>Erythrobacteraceae</taxon>
        <taxon>Qipengyuania</taxon>
    </lineage>
</organism>
<keyword evidence="1" id="KW-0175">Coiled coil</keyword>
<dbReference type="Proteomes" id="UP000439780">
    <property type="component" value="Unassembled WGS sequence"/>
</dbReference>
<dbReference type="OrthoDB" id="7429108at2"/>
<proteinExistence type="predicted"/>
<evidence type="ECO:0000313" key="3">
    <source>
        <dbReference type="EMBL" id="MXP29984.1"/>
    </source>
</evidence>
<reference evidence="3 4" key="1">
    <citation type="submission" date="2019-12" db="EMBL/GenBank/DDBJ databases">
        <title>Genomic-based taxomic classification of the family Erythrobacteraceae.</title>
        <authorList>
            <person name="Xu L."/>
        </authorList>
    </citation>
    <scope>NUCLEOTIDE SEQUENCE [LARGE SCALE GENOMIC DNA]</scope>
    <source>
        <strain evidence="3 4">KEMB 9005-328</strain>
    </source>
</reference>
<protein>
    <submittedName>
        <fullName evidence="3">DUF1049 domain-containing protein</fullName>
    </submittedName>
</protein>
<keyword evidence="2" id="KW-0732">Signal</keyword>
<dbReference type="AlphaFoldDB" id="A0A845AK38"/>